<feature type="compositionally biased region" description="Basic and acidic residues" evidence="1">
    <location>
        <begin position="1"/>
        <end position="15"/>
    </location>
</feature>
<feature type="region of interest" description="Disordered" evidence="1">
    <location>
        <begin position="1"/>
        <end position="23"/>
    </location>
</feature>
<protein>
    <submittedName>
        <fullName evidence="2">Uncharacterized protein</fullName>
    </submittedName>
</protein>
<name>A0A8S5M3I6_9CAUD</name>
<proteinExistence type="predicted"/>
<dbReference type="EMBL" id="BK014809">
    <property type="protein sequence ID" value="DAD76802.1"/>
    <property type="molecule type" value="Genomic_DNA"/>
</dbReference>
<reference evidence="2" key="1">
    <citation type="journal article" date="2021" name="Proc. Natl. Acad. Sci. U.S.A.">
        <title>A Catalog of Tens of Thousands of Viruses from Human Metagenomes Reveals Hidden Associations with Chronic Diseases.</title>
        <authorList>
            <person name="Tisza M.J."/>
            <person name="Buck C.B."/>
        </authorList>
    </citation>
    <scope>NUCLEOTIDE SEQUENCE</scope>
    <source>
        <strain evidence="2">CtDMf1</strain>
    </source>
</reference>
<evidence type="ECO:0000256" key="1">
    <source>
        <dbReference type="SAM" id="MobiDB-lite"/>
    </source>
</evidence>
<sequence>MTSKKTSETGKRAKEIGAATPKDFQEAEANGGGVVEVTVDGLTIAVDPTAFQSDWEVIEALAAMEDGSASPAAMMRVTRAVLGDSYDEVKNHVRKDGKVSADAMGAFLQKVFEVLNAGN</sequence>
<evidence type="ECO:0000313" key="2">
    <source>
        <dbReference type="EMBL" id="DAD76802.1"/>
    </source>
</evidence>
<accession>A0A8S5M3I6</accession>
<organism evidence="2">
    <name type="scientific">Siphoviridae sp. ctDMf1</name>
    <dbReference type="NCBI Taxonomy" id="2826197"/>
    <lineage>
        <taxon>Viruses</taxon>
        <taxon>Duplodnaviria</taxon>
        <taxon>Heunggongvirae</taxon>
        <taxon>Uroviricota</taxon>
        <taxon>Caudoviricetes</taxon>
    </lineage>
</organism>